<evidence type="ECO:0000313" key="2">
    <source>
        <dbReference type="Proteomes" id="UP000008204"/>
    </source>
</evidence>
<dbReference type="KEGG" id="cyp:PCC8801_1876"/>
<dbReference type="HOGENOM" id="CLU_3268872_0_0_3"/>
<dbReference type="InterPro" id="IPR054053">
    <property type="entry name" value="DUF6887"/>
</dbReference>
<organism evidence="1 2">
    <name type="scientific">Rippkaea orientalis (strain PCC 8801 / RF-1)</name>
    <name type="common">Cyanothece sp. (strain PCC 8801)</name>
    <dbReference type="NCBI Taxonomy" id="41431"/>
    <lineage>
        <taxon>Bacteria</taxon>
        <taxon>Bacillati</taxon>
        <taxon>Cyanobacteriota</taxon>
        <taxon>Cyanophyceae</taxon>
        <taxon>Oscillatoriophycideae</taxon>
        <taxon>Chroococcales</taxon>
        <taxon>Aphanothecaceae</taxon>
        <taxon>Rippkaea</taxon>
        <taxon>Rippkaea orientalis</taxon>
    </lineage>
</organism>
<reference evidence="2" key="1">
    <citation type="journal article" date="2011" name="MBio">
        <title>Novel metabolic attributes of the genus Cyanothece, comprising a group of unicellular nitrogen-fixing Cyanobacteria.</title>
        <authorList>
            <person name="Bandyopadhyay A."/>
            <person name="Elvitigala T."/>
            <person name="Welsh E."/>
            <person name="Stockel J."/>
            <person name="Liberton M."/>
            <person name="Min H."/>
            <person name="Sherman L.A."/>
            <person name="Pakrasi H.B."/>
        </authorList>
    </citation>
    <scope>NUCLEOTIDE SEQUENCE [LARGE SCALE GENOMIC DNA]</scope>
    <source>
        <strain evidence="2">PCC 8801</strain>
    </source>
</reference>
<dbReference type="EMBL" id="CP001287">
    <property type="protein sequence ID" value="ACK65918.1"/>
    <property type="molecule type" value="Genomic_DNA"/>
</dbReference>
<protein>
    <submittedName>
        <fullName evidence="1">Uncharacterized protein</fullName>
    </submittedName>
</protein>
<keyword evidence="2" id="KW-1185">Reference proteome</keyword>
<accession>B7JXV4</accession>
<dbReference type="Pfam" id="PF21826">
    <property type="entry name" value="DUF6887"/>
    <property type="match status" value="1"/>
</dbReference>
<sequence>MTKPDFKTTNLKELRQYILSHREDNDAFYTFVDRVDAEKNG</sequence>
<gene>
    <name evidence="1" type="ordered locus">PCC8801_1876</name>
</gene>
<dbReference type="AlphaFoldDB" id="B7JXV4"/>
<dbReference type="Proteomes" id="UP000008204">
    <property type="component" value="Chromosome"/>
</dbReference>
<dbReference type="STRING" id="41431.PCC8801_1876"/>
<evidence type="ECO:0000313" key="1">
    <source>
        <dbReference type="EMBL" id="ACK65918.1"/>
    </source>
</evidence>
<name>B7JXV4_RIPO1</name>
<proteinExistence type="predicted"/>